<organism evidence="2 3">
    <name type="scientific">Lojkania enalia</name>
    <dbReference type="NCBI Taxonomy" id="147567"/>
    <lineage>
        <taxon>Eukaryota</taxon>
        <taxon>Fungi</taxon>
        <taxon>Dikarya</taxon>
        <taxon>Ascomycota</taxon>
        <taxon>Pezizomycotina</taxon>
        <taxon>Dothideomycetes</taxon>
        <taxon>Pleosporomycetidae</taxon>
        <taxon>Pleosporales</taxon>
        <taxon>Pleosporales incertae sedis</taxon>
        <taxon>Lojkania</taxon>
    </lineage>
</organism>
<dbReference type="Pfam" id="PF06985">
    <property type="entry name" value="HET"/>
    <property type="match status" value="1"/>
</dbReference>
<dbReference type="PANTHER" id="PTHR10622:SF13">
    <property type="entry name" value="NACHT DOMAIN-CONTAINING PROTEIN"/>
    <property type="match status" value="1"/>
</dbReference>
<name>A0A9P4JYL9_9PLEO</name>
<proteinExistence type="predicted"/>
<evidence type="ECO:0000313" key="3">
    <source>
        <dbReference type="Proteomes" id="UP000800093"/>
    </source>
</evidence>
<dbReference type="EMBL" id="ML986775">
    <property type="protein sequence ID" value="KAF2258230.1"/>
    <property type="molecule type" value="Genomic_DNA"/>
</dbReference>
<feature type="non-terminal residue" evidence="2">
    <location>
        <position position="249"/>
    </location>
</feature>
<protein>
    <submittedName>
        <fullName evidence="2">Heterokaryon incompatibility</fullName>
    </submittedName>
</protein>
<gene>
    <name evidence="2" type="ORF">CC78DRAFT_446626</name>
</gene>
<keyword evidence="3" id="KW-1185">Reference proteome</keyword>
<accession>A0A9P4JYL9</accession>
<sequence>MRLLERQSDGGFRLTDDILDKDISRYPYAILSHRWGQASEEVTFEDMIHGSGREKAGYEKIRFCGEQAAMDGLKYFWVDSCCIRKSSDAELSEAINSMYRWYSRAARCYAYMSDVCTTKRSRGDMDAQSTWESAFRASEWFLRGWTLQELLAPGLVEFFSRERKRLGDKISLSQTIHEITGIAIPALHGICLSQFSVEERFKWAQNRRTTREEDWAYSLLGIFGTSMPLIYGEGRDRSIGRLRKEINEA</sequence>
<dbReference type="OrthoDB" id="674604at2759"/>
<comment type="caution">
    <text evidence="2">The sequence shown here is derived from an EMBL/GenBank/DDBJ whole genome shotgun (WGS) entry which is preliminary data.</text>
</comment>
<dbReference type="Proteomes" id="UP000800093">
    <property type="component" value="Unassembled WGS sequence"/>
</dbReference>
<dbReference type="InterPro" id="IPR010730">
    <property type="entry name" value="HET"/>
</dbReference>
<evidence type="ECO:0000313" key="2">
    <source>
        <dbReference type="EMBL" id="KAF2258230.1"/>
    </source>
</evidence>
<feature type="domain" description="Heterokaryon incompatibility" evidence="1">
    <location>
        <begin position="28"/>
        <end position="115"/>
    </location>
</feature>
<reference evidence="3" key="1">
    <citation type="journal article" date="2020" name="Stud. Mycol.">
        <title>101 Dothideomycetes genomes: A test case for predicting lifestyles and emergence of pathogens.</title>
        <authorList>
            <person name="Haridas S."/>
            <person name="Albert R."/>
            <person name="Binder M."/>
            <person name="Bloem J."/>
            <person name="LaButti K."/>
            <person name="Salamov A."/>
            <person name="Andreopoulos B."/>
            <person name="Baker S."/>
            <person name="Barry K."/>
            <person name="Bills G."/>
            <person name="Bluhm B."/>
            <person name="Cannon C."/>
            <person name="Castanera R."/>
            <person name="Culley D."/>
            <person name="Daum C."/>
            <person name="Ezra D."/>
            <person name="Gonzalez J."/>
            <person name="Henrissat B."/>
            <person name="Kuo A."/>
            <person name="Liang C."/>
            <person name="Lipzen A."/>
            <person name="Lutzoni F."/>
            <person name="Magnuson J."/>
            <person name="Mondo S."/>
            <person name="Nolan M."/>
            <person name="Ohm R."/>
            <person name="Pangilinan J."/>
            <person name="Park H.-J."/>
            <person name="Ramirez L."/>
            <person name="Alfaro M."/>
            <person name="Sun H."/>
            <person name="Tritt A."/>
            <person name="Yoshinaga Y."/>
            <person name="Zwiers L.-H."/>
            <person name="Turgeon B."/>
            <person name="Goodwin S."/>
            <person name="Spatafora J."/>
            <person name="Crous P."/>
            <person name="Grigoriev I."/>
        </authorList>
    </citation>
    <scope>NUCLEOTIDE SEQUENCE [LARGE SCALE GENOMIC DNA]</scope>
    <source>
        <strain evidence="3">CBS 304.66</strain>
    </source>
</reference>
<dbReference type="AlphaFoldDB" id="A0A9P4JYL9"/>
<evidence type="ECO:0000259" key="1">
    <source>
        <dbReference type="Pfam" id="PF06985"/>
    </source>
</evidence>
<dbReference type="PANTHER" id="PTHR10622">
    <property type="entry name" value="HET DOMAIN-CONTAINING PROTEIN"/>
    <property type="match status" value="1"/>
</dbReference>